<proteinExistence type="predicted"/>
<sequence>MTYQDPNQQPGGPAKKGGKGPLLAIVIVVVLLVVGALLYFFVFKNSASPKSLAEDLVSGDITEDDFCGDLKDQSEGDFDVDDLKEGAGDDVEITVGEEKIDGDNATVTLTGKPEGGEETSVDAKFVKEDDAWKFCGFDFDMPSME</sequence>
<protein>
    <recommendedName>
        <fullName evidence="4">DUF4878 domain-containing protein</fullName>
    </recommendedName>
</protein>
<dbReference type="EMBL" id="JBHSDK010000010">
    <property type="protein sequence ID" value="MFC4334923.1"/>
    <property type="molecule type" value="Genomic_DNA"/>
</dbReference>
<keyword evidence="3" id="KW-1185">Reference proteome</keyword>
<name>A0ABV8TWZ1_9ACTN</name>
<feature type="transmembrane region" description="Helical" evidence="1">
    <location>
        <begin position="20"/>
        <end position="42"/>
    </location>
</feature>
<comment type="caution">
    <text evidence="2">The sequence shown here is derived from an EMBL/GenBank/DDBJ whole genome shotgun (WGS) entry which is preliminary data.</text>
</comment>
<keyword evidence="1" id="KW-1133">Transmembrane helix</keyword>
<evidence type="ECO:0000313" key="2">
    <source>
        <dbReference type="EMBL" id="MFC4334923.1"/>
    </source>
</evidence>
<accession>A0ABV8TWZ1</accession>
<evidence type="ECO:0000256" key="1">
    <source>
        <dbReference type="SAM" id="Phobius"/>
    </source>
</evidence>
<dbReference type="RefSeq" id="WP_380619094.1">
    <property type="nucleotide sequence ID" value="NZ_JBHSDK010000010.1"/>
</dbReference>
<dbReference type="Proteomes" id="UP001595823">
    <property type="component" value="Unassembled WGS sequence"/>
</dbReference>
<evidence type="ECO:0008006" key="4">
    <source>
        <dbReference type="Google" id="ProtNLM"/>
    </source>
</evidence>
<keyword evidence="1" id="KW-0472">Membrane</keyword>
<evidence type="ECO:0000313" key="3">
    <source>
        <dbReference type="Proteomes" id="UP001595823"/>
    </source>
</evidence>
<keyword evidence="1" id="KW-0812">Transmembrane</keyword>
<gene>
    <name evidence="2" type="ORF">ACFPET_06910</name>
</gene>
<organism evidence="2 3">
    <name type="scientific">Salininema proteolyticum</name>
    <dbReference type="NCBI Taxonomy" id="1607685"/>
    <lineage>
        <taxon>Bacteria</taxon>
        <taxon>Bacillati</taxon>
        <taxon>Actinomycetota</taxon>
        <taxon>Actinomycetes</taxon>
        <taxon>Glycomycetales</taxon>
        <taxon>Glycomycetaceae</taxon>
        <taxon>Salininema</taxon>
    </lineage>
</organism>
<reference evidence="3" key="1">
    <citation type="journal article" date="2019" name="Int. J. Syst. Evol. Microbiol.">
        <title>The Global Catalogue of Microorganisms (GCM) 10K type strain sequencing project: providing services to taxonomists for standard genome sequencing and annotation.</title>
        <authorList>
            <consortium name="The Broad Institute Genomics Platform"/>
            <consortium name="The Broad Institute Genome Sequencing Center for Infectious Disease"/>
            <person name="Wu L."/>
            <person name="Ma J."/>
        </authorList>
    </citation>
    <scope>NUCLEOTIDE SEQUENCE [LARGE SCALE GENOMIC DNA]</scope>
    <source>
        <strain evidence="3">IBRC-M 10908</strain>
    </source>
</reference>